<proteinExistence type="predicted"/>
<feature type="region of interest" description="Disordered" evidence="1">
    <location>
        <begin position="728"/>
        <end position="850"/>
    </location>
</feature>
<sequence>MATENESPAREPATRGRGRGGRGGRAGRGRGGGRGASSSTAAVSKSTFNKSGRGGTRRGRAKSFSDSRVQAAYERQRDLKATYQAVAHALKPALQELAERSIEEMLQKSDVHRSAHEHLPVVRELHERLEHKLALFDRQLDANLKLAEDTYSAEQYVLEREFENGLEDITEQFYDGQDNRLRILSALDAKDLPVDIRDDQYEYKVITDHHLDNDFGIYECYKDGHLVPYPSRVEGTEMWQKVRDAEAAAAVASAAASSSGARGGRGRGRGSNKRRAQDQPDGQPTPKKTTRSNYDSQLLPAAPIAPAKGLLATEMEAQIEGAPAEEDSAPASPEPINMSNGVTSSAVVKFNGKLSAREKSPPLPKNIAEPDEYGCRMYNQRPSMKEKGINSRLLAPRLFWFDEWDIGFRDSSNDSTKGHTRAKRGKYLDTPNSNGMHFDYWCNGYDYSNTRPSDFDQDLVKKHGLHPKYGIFLPNSISEQEPSTPFIMPGKPVVYIAQPSGRISHASRSFQRTINYRRVVDAPVRVKMNAVMRRFCKMDDIPLEDIAITEYLPTIEELHSRSLGTADMELESKLEVEETSSETDEQVAAVEEFTEPPQGGLAALSVLTYATAFVEAEEITRAVPPAPKPARYDAIRDVFTDSKPTRAPALETNNLNLNFLAELCNVEGRLQEPEGHAIKASTPLMAVSEPEPDMRPKREEMPMISPMSHAPMNGQQHLPVEPVGGYLRNPQHQREFPPLQPAGQAHVPVPPPPPPPSAPEPIVYQPPPVEQPMVHAPPPRASEYSQLPPPPPPPPAPPVQEQHQVYYPYGSYTIPEPRDIHMGSGRPMEPVYAGSRMTNYGPEAPGPAPA</sequence>
<feature type="region of interest" description="Disordered" evidence="1">
    <location>
        <begin position="253"/>
        <end position="300"/>
    </location>
</feature>
<feature type="non-terminal residue" evidence="2">
    <location>
        <position position="850"/>
    </location>
</feature>
<dbReference type="PANTHER" id="PTHR45725:SF1">
    <property type="entry name" value="DISHEVELLED ASSOCIATED ACTIVATOR OF MORPHOGENESIS, ISOFORM D"/>
    <property type="match status" value="1"/>
</dbReference>
<feature type="compositionally biased region" description="Pro residues" evidence="1">
    <location>
        <begin position="787"/>
        <end position="798"/>
    </location>
</feature>
<comment type="caution">
    <text evidence="2">The sequence shown here is derived from an EMBL/GenBank/DDBJ whole genome shotgun (WGS) entry which is preliminary data.</text>
</comment>
<feature type="compositionally biased region" description="Basic residues" evidence="1">
    <location>
        <begin position="264"/>
        <end position="274"/>
    </location>
</feature>
<evidence type="ECO:0000313" key="2">
    <source>
        <dbReference type="EMBL" id="RFU73015.1"/>
    </source>
</evidence>
<accession>A0A395NA79</accession>
<dbReference type="EMBL" id="PXOA01000723">
    <property type="protein sequence ID" value="RFU73015.1"/>
    <property type="molecule type" value="Genomic_DNA"/>
</dbReference>
<evidence type="ECO:0000313" key="3">
    <source>
        <dbReference type="Proteomes" id="UP000266272"/>
    </source>
</evidence>
<reference evidence="2 3" key="1">
    <citation type="journal article" date="2018" name="PLoS Pathog.">
        <title>Evolution of structural diversity of trichothecenes, a family of toxins produced by plant pathogenic and entomopathogenic fungi.</title>
        <authorList>
            <person name="Proctor R.H."/>
            <person name="McCormick S.P."/>
            <person name="Kim H.S."/>
            <person name="Cardoza R.E."/>
            <person name="Stanley A.M."/>
            <person name="Lindo L."/>
            <person name="Kelly A."/>
            <person name="Brown D.W."/>
            <person name="Lee T."/>
            <person name="Vaughan M.M."/>
            <person name="Alexander N.J."/>
            <person name="Busman M."/>
            <person name="Gutierrez S."/>
        </authorList>
    </citation>
    <scope>NUCLEOTIDE SEQUENCE [LARGE SCALE GENOMIC DNA]</scope>
    <source>
        <strain evidence="2 3">IBT 40837</strain>
    </source>
</reference>
<feature type="compositionally biased region" description="Pro residues" evidence="1">
    <location>
        <begin position="748"/>
        <end position="780"/>
    </location>
</feature>
<feature type="region of interest" description="Disordered" evidence="1">
    <location>
        <begin position="321"/>
        <end position="340"/>
    </location>
</feature>
<evidence type="ECO:0000256" key="1">
    <source>
        <dbReference type="SAM" id="MobiDB-lite"/>
    </source>
</evidence>
<organism evidence="2 3">
    <name type="scientific">Trichoderma arundinaceum</name>
    <dbReference type="NCBI Taxonomy" id="490622"/>
    <lineage>
        <taxon>Eukaryota</taxon>
        <taxon>Fungi</taxon>
        <taxon>Dikarya</taxon>
        <taxon>Ascomycota</taxon>
        <taxon>Pezizomycotina</taxon>
        <taxon>Sordariomycetes</taxon>
        <taxon>Hypocreomycetidae</taxon>
        <taxon>Hypocreales</taxon>
        <taxon>Hypocreaceae</taxon>
        <taxon>Trichoderma</taxon>
    </lineage>
</organism>
<dbReference type="Proteomes" id="UP000266272">
    <property type="component" value="Unassembled WGS sequence"/>
</dbReference>
<dbReference type="OrthoDB" id="4899351at2759"/>
<feature type="compositionally biased region" description="Basic residues" evidence="1">
    <location>
        <begin position="16"/>
        <end position="28"/>
    </location>
</feature>
<protein>
    <submittedName>
        <fullName evidence="2">Uncharacterized protein</fullName>
    </submittedName>
</protein>
<name>A0A395NA79_TRIAR</name>
<dbReference type="STRING" id="490622.A0A395NA79"/>
<feature type="region of interest" description="Disordered" evidence="1">
    <location>
        <begin position="1"/>
        <end position="69"/>
    </location>
</feature>
<gene>
    <name evidence="2" type="ORF">TARUN_9243</name>
</gene>
<dbReference type="PANTHER" id="PTHR45725">
    <property type="entry name" value="FORMIN HOMOLOGY 2 FAMILY MEMBER"/>
    <property type="match status" value="1"/>
</dbReference>
<keyword evidence="3" id="KW-1185">Reference proteome</keyword>
<dbReference type="AlphaFoldDB" id="A0A395NA79"/>
<dbReference type="InterPro" id="IPR051425">
    <property type="entry name" value="Formin_Homology"/>
</dbReference>
<feature type="compositionally biased region" description="Low complexity" evidence="1">
    <location>
        <begin position="36"/>
        <end position="47"/>
    </location>
</feature>